<organism evidence="3 4">
    <name type="scientific">Seminavis robusta</name>
    <dbReference type="NCBI Taxonomy" id="568900"/>
    <lineage>
        <taxon>Eukaryota</taxon>
        <taxon>Sar</taxon>
        <taxon>Stramenopiles</taxon>
        <taxon>Ochrophyta</taxon>
        <taxon>Bacillariophyta</taxon>
        <taxon>Bacillariophyceae</taxon>
        <taxon>Bacillariophycidae</taxon>
        <taxon>Naviculales</taxon>
        <taxon>Naviculaceae</taxon>
        <taxon>Seminavis</taxon>
    </lineage>
</organism>
<dbReference type="SUPFAM" id="SSF52540">
    <property type="entry name" value="P-loop containing nucleoside triphosphate hydrolases"/>
    <property type="match status" value="1"/>
</dbReference>
<keyword evidence="3" id="KW-0418">Kinase</keyword>
<dbReference type="Proteomes" id="UP001153069">
    <property type="component" value="Unassembled WGS sequence"/>
</dbReference>
<feature type="region of interest" description="Disordered" evidence="1">
    <location>
        <begin position="530"/>
        <end position="568"/>
    </location>
</feature>
<feature type="region of interest" description="Disordered" evidence="1">
    <location>
        <begin position="196"/>
        <end position="230"/>
    </location>
</feature>
<dbReference type="InterPro" id="IPR027417">
    <property type="entry name" value="P-loop_NTPase"/>
</dbReference>
<evidence type="ECO:0000313" key="4">
    <source>
        <dbReference type="Proteomes" id="UP001153069"/>
    </source>
</evidence>
<feature type="domain" description="Orc1-like AAA ATPase" evidence="2">
    <location>
        <begin position="46"/>
        <end position="292"/>
    </location>
</feature>
<evidence type="ECO:0000313" key="3">
    <source>
        <dbReference type="EMBL" id="CAB9515825.1"/>
    </source>
</evidence>
<dbReference type="AlphaFoldDB" id="A0A9N8EC55"/>
<accession>A0A9N8EC55</accession>
<dbReference type="GO" id="GO:0016301">
    <property type="term" value="F:kinase activity"/>
    <property type="evidence" value="ECO:0007669"/>
    <property type="project" value="UniProtKB-KW"/>
</dbReference>
<dbReference type="PANTHER" id="PTHR43642:SF1">
    <property type="entry name" value="HYBRID SIGNAL TRANSDUCTION HISTIDINE KINASE G"/>
    <property type="match status" value="1"/>
</dbReference>
<gene>
    <name evidence="3" type="ORF">SEMRO_741_G195690.1</name>
</gene>
<dbReference type="Pfam" id="PF13191">
    <property type="entry name" value="AAA_16"/>
    <property type="match status" value="1"/>
</dbReference>
<evidence type="ECO:0000256" key="1">
    <source>
        <dbReference type="SAM" id="MobiDB-lite"/>
    </source>
</evidence>
<dbReference type="InterPro" id="IPR053159">
    <property type="entry name" value="Hybrid_Histidine_Kinase"/>
</dbReference>
<feature type="compositionally biased region" description="Low complexity" evidence="1">
    <location>
        <begin position="196"/>
        <end position="227"/>
    </location>
</feature>
<comment type="caution">
    <text evidence="3">The sequence shown here is derived from an EMBL/GenBank/DDBJ whole genome shotgun (WGS) entry which is preliminary data.</text>
</comment>
<name>A0A9N8EC55_9STRA</name>
<protein>
    <submittedName>
        <fullName evidence="3">Protein tyrosine kinase</fullName>
    </submittedName>
</protein>
<dbReference type="EMBL" id="CAICTM010000740">
    <property type="protein sequence ID" value="CAB9515825.1"/>
    <property type="molecule type" value="Genomic_DNA"/>
</dbReference>
<evidence type="ECO:0000259" key="2">
    <source>
        <dbReference type="Pfam" id="PF13191"/>
    </source>
</evidence>
<feature type="region of interest" description="Disordered" evidence="1">
    <location>
        <begin position="356"/>
        <end position="383"/>
    </location>
</feature>
<feature type="compositionally biased region" description="Polar residues" evidence="1">
    <location>
        <begin position="530"/>
        <end position="546"/>
    </location>
</feature>
<feature type="compositionally biased region" description="Acidic residues" evidence="1">
    <location>
        <begin position="547"/>
        <end position="557"/>
    </location>
</feature>
<proteinExistence type="predicted"/>
<sequence>MAEDHRRSSGTTASRRSSRRHSASSVCSTATAATTTNHFTLRPFRRVPEEETIVKALDASSQGVQVVLVQGASGVGKSLLVRVALQDNTKAWMGTAKSEFQRSPLPFAPLRQLLADIGNQVLEAPLDVQLLVKEELRMGLTKNHQLLLREAVPSLGDILGVQRDSLLSSSALYHSSTFGGSFHNASFSIRSSSNLNNNNNNMNGSSSSHHCNNNHNHSNHTTTTSQSQHGRAEIITKNGLDLLKLATRAFFKAITSVRPTVIVFDDIMWSDEASLYVLLSLLTDETQTNLLFCATYRDKIAQPQDEAQLRQWKSTLAERLPPHRIHEIHLENLNLPQVTQLLANSMGYDCHNPQCPIHYNSNQDPDDDEQEQSTSNNNNTPDPSLELLARVFCKQTKGNPFFIAQLVDNLYATNAITWNDACHQWTWELDDISRRVRQSPQVVTVVSKRLERLPHDMLGILKLASCLGSRFTLASVQACQSIFEIDVLDESLELLCQQDFLVRLDDEQYKFFHDTIQLAAYSLIATTTCSNNSSEGEQPQQTTTSLQEEEDKEEEENESKIDDAQSSDSDDLKMIQLHWNIGRLLLELIQQQDETNDDWLFFACVDQLNLGQQFAADSVQWCSKVAKLNLKAGKKAAALSAFQPSSVYLQEGIDVLGNHLAFDRQEFYDLAIQLHSLFAKTEFCIGHIEESRALANLVVEHAKTAKEKESPYLTLISCYFASNGISEGVDFCLDRLESLGVKLPRKPSSLQASLEHQRLLLLLRGKSNPFWLSLPRMKDETKAVALRILCELVLHAHQIGRTALLCFITSHMIRISIDYGSSKFTAEAFACIGAHLSSHGHIKEGARFGSLAEELFQQSFFNRKQYKGRTYLWVATCTKWMEPLTHSLDLLTKGNEFCMAAGEMVYACQCQVMYSTHFFYSGLALDPLLQDVAKFCSLMLEYQHYTTFQILSPLWQCLLNLTGNSKDPKNMQAGLAIEKRKMVMNKANTGQQFLNSYWMQVAYYLGDYEKASELAEELKSQSEGLTKAMVYYPARVFFFTLIAIHNFRVTRKRKYKVEAWKYLKTFKKLVMGGAVNVVHKLQLLKAEMSGLSTRKSVDKVIDRYALAISSARRAGYIQDAALANYLCFQFCHNRQEKEIKGHYLQESLSLWKMWDAVAVANSLRRRHPEEFRTLASVQFNNGSFRSRTVFDASLMEQHKFLPV</sequence>
<reference evidence="3" key="1">
    <citation type="submission" date="2020-06" db="EMBL/GenBank/DDBJ databases">
        <authorList>
            <consortium name="Plant Systems Biology data submission"/>
        </authorList>
    </citation>
    <scope>NUCLEOTIDE SEQUENCE</scope>
    <source>
        <strain evidence="3">D6</strain>
    </source>
</reference>
<keyword evidence="4" id="KW-1185">Reference proteome</keyword>
<dbReference type="PANTHER" id="PTHR43642">
    <property type="entry name" value="HYBRID SIGNAL TRANSDUCTION HISTIDINE KINASE G"/>
    <property type="match status" value="1"/>
</dbReference>
<dbReference type="OrthoDB" id="55440at2759"/>
<feature type="region of interest" description="Disordered" evidence="1">
    <location>
        <begin position="1"/>
        <end position="30"/>
    </location>
</feature>
<dbReference type="InterPro" id="IPR041664">
    <property type="entry name" value="AAA_16"/>
</dbReference>
<keyword evidence="3" id="KW-0808">Transferase</keyword>